<dbReference type="GeneID" id="17254285"/>
<dbReference type="InterPro" id="IPR023302">
    <property type="entry name" value="Pept_S9A_N"/>
</dbReference>
<dbReference type="GO" id="GO:0004252">
    <property type="term" value="F:serine-type endopeptidase activity"/>
    <property type="evidence" value="ECO:0007669"/>
    <property type="project" value="InterPro"/>
</dbReference>
<dbReference type="SUPFAM" id="SSF50993">
    <property type="entry name" value="Peptidase/esterase 'gauge' domain"/>
    <property type="match status" value="1"/>
</dbReference>
<sequence length="338" mass="36986">MSMADAALPTLEDLTDPREWLEEVEGDKQIGWVKEQNADAVARIGEPSDKPLYGRLLEIMESDEKIPYIGRVLNGLYYNFWQDETHVQGIWRRCTLDEYRKAEPEWELVLDLDALSAESGTAACVWVGAPAGAAPEASPTLPVGVSWVWGGSTLLDEGPGVRKDRVMVSLSRGGADAKVSREFDLDAKEFVAVSDGGFELPEAKSQLSYKDRDTLLVGGVFGDAREGGLAAWRRGTPLAEATKVYEGEQSDVSVGGFAYELRYRSLTFYTSSYELKVGEAAWAPIPIPADANVGAAADGPARTFADQLLASTETKNYLVLSCLDNVVTECRFWRSLMP</sequence>
<reference evidence="3" key="1">
    <citation type="journal article" date="2013" name="Nature">
        <title>Pan genome of the phytoplankton Emiliania underpins its global distribution.</title>
        <authorList>
            <person name="Read B.A."/>
            <person name="Kegel J."/>
            <person name="Klute M.J."/>
            <person name="Kuo A."/>
            <person name="Lefebvre S.C."/>
            <person name="Maumus F."/>
            <person name="Mayer C."/>
            <person name="Miller J."/>
            <person name="Monier A."/>
            <person name="Salamov A."/>
            <person name="Young J."/>
            <person name="Aguilar M."/>
            <person name="Claverie J.M."/>
            <person name="Frickenhaus S."/>
            <person name="Gonzalez K."/>
            <person name="Herman E.K."/>
            <person name="Lin Y.C."/>
            <person name="Napier J."/>
            <person name="Ogata H."/>
            <person name="Sarno A.F."/>
            <person name="Shmutz J."/>
            <person name="Schroeder D."/>
            <person name="de Vargas C."/>
            <person name="Verret F."/>
            <person name="von Dassow P."/>
            <person name="Valentin K."/>
            <person name="Van de Peer Y."/>
            <person name="Wheeler G."/>
            <person name="Dacks J.B."/>
            <person name="Delwiche C.F."/>
            <person name="Dyhrman S.T."/>
            <person name="Glockner G."/>
            <person name="John U."/>
            <person name="Richards T."/>
            <person name="Worden A.Z."/>
            <person name="Zhang X."/>
            <person name="Grigoriev I.V."/>
            <person name="Allen A.E."/>
            <person name="Bidle K."/>
            <person name="Borodovsky M."/>
            <person name="Bowler C."/>
            <person name="Brownlee C."/>
            <person name="Cock J.M."/>
            <person name="Elias M."/>
            <person name="Gladyshev V.N."/>
            <person name="Groth M."/>
            <person name="Guda C."/>
            <person name="Hadaegh A."/>
            <person name="Iglesias-Rodriguez M.D."/>
            <person name="Jenkins J."/>
            <person name="Jones B.M."/>
            <person name="Lawson T."/>
            <person name="Leese F."/>
            <person name="Lindquist E."/>
            <person name="Lobanov A."/>
            <person name="Lomsadze A."/>
            <person name="Malik S.B."/>
            <person name="Marsh M.E."/>
            <person name="Mackinder L."/>
            <person name="Mock T."/>
            <person name="Mueller-Roeber B."/>
            <person name="Pagarete A."/>
            <person name="Parker M."/>
            <person name="Probert I."/>
            <person name="Quesneville H."/>
            <person name="Raines C."/>
            <person name="Rensing S.A."/>
            <person name="Riano-Pachon D.M."/>
            <person name="Richier S."/>
            <person name="Rokitta S."/>
            <person name="Shiraiwa Y."/>
            <person name="Soanes D.M."/>
            <person name="van der Giezen M."/>
            <person name="Wahlund T.M."/>
            <person name="Williams B."/>
            <person name="Wilson W."/>
            <person name="Wolfe G."/>
            <person name="Wurch L.L."/>
        </authorList>
    </citation>
    <scope>NUCLEOTIDE SEQUENCE</scope>
</reference>
<evidence type="ECO:0000313" key="2">
    <source>
        <dbReference type="EnsemblProtists" id="EOD08166"/>
    </source>
</evidence>
<dbReference type="PaxDb" id="2903-EOD08166"/>
<proteinExistence type="predicted"/>
<evidence type="ECO:0000313" key="3">
    <source>
        <dbReference type="Proteomes" id="UP000013827"/>
    </source>
</evidence>
<protein>
    <recommendedName>
        <fullName evidence="1">Peptidase S9A N-terminal domain-containing protein</fullName>
    </recommendedName>
</protein>
<dbReference type="Pfam" id="PF02897">
    <property type="entry name" value="Peptidase_S9_N"/>
    <property type="match status" value="1"/>
</dbReference>
<dbReference type="AlphaFoldDB" id="A0A0D3IA81"/>
<evidence type="ECO:0000259" key="1">
    <source>
        <dbReference type="Pfam" id="PF02897"/>
    </source>
</evidence>
<keyword evidence="3" id="KW-1185">Reference proteome</keyword>
<dbReference type="KEGG" id="ehx:EMIHUDRAFT_217738"/>
<dbReference type="EnsemblProtists" id="EOD08166">
    <property type="protein sequence ID" value="EOD08166"/>
    <property type="gene ID" value="EMIHUDRAFT_217738"/>
</dbReference>
<accession>A0A0D3IA81</accession>
<reference evidence="2" key="2">
    <citation type="submission" date="2024-10" db="UniProtKB">
        <authorList>
            <consortium name="EnsemblProtists"/>
        </authorList>
    </citation>
    <scope>IDENTIFICATION</scope>
</reference>
<dbReference type="OMA" id="KTREPEW"/>
<dbReference type="Proteomes" id="UP000013827">
    <property type="component" value="Unassembled WGS sequence"/>
</dbReference>
<name>A0A0D3IA81_EMIH1</name>
<dbReference type="HOGENOM" id="CLU_986067_0_0_1"/>
<dbReference type="STRING" id="2903.R1DBA9"/>
<organism evidence="2 3">
    <name type="scientific">Emiliania huxleyi (strain CCMP1516)</name>
    <dbReference type="NCBI Taxonomy" id="280463"/>
    <lineage>
        <taxon>Eukaryota</taxon>
        <taxon>Haptista</taxon>
        <taxon>Haptophyta</taxon>
        <taxon>Prymnesiophyceae</taxon>
        <taxon>Isochrysidales</taxon>
        <taxon>Noelaerhabdaceae</taxon>
        <taxon>Emiliania</taxon>
    </lineage>
</organism>
<feature type="domain" description="Peptidase S9A N-terminal" evidence="1">
    <location>
        <begin position="14"/>
        <end position="120"/>
    </location>
</feature>
<dbReference type="RefSeq" id="XP_005760595.1">
    <property type="nucleotide sequence ID" value="XM_005760538.1"/>
</dbReference>